<dbReference type="EMBL" id="LQRC01000171">
    <property type="protein sequence ID" value="KXT71606.1"/>
    <property type="molecule type" value="Genomic_DNA"/>
</dbReference>
<comment type="caution">
    <text evidence="1">The sequence shown here is derived from an EMBL/GenBank/DDBJ whole genome shotgun (WGS) entry which is preliminary data.</text>
</comment>
<organism evidence="1 2">
    <name type="scientific">Streptococcus gordonii</name>
    <dbReference type="NCBI Taxonomy" id="1302"/>
    <lineage>
        <taxon>Bacteria</taxon>
        <taxon>Bacillati</taxon>
        <taxon>Bacillota</taxon>
        <taxon>Bacilli</taxon>
        <taxon>Lactobacillales</taxon>
        <taxon>Streptococcaceae</taxon>
        <taxon>Streptococcus</taxon>
    </lineage>
</organism>
<dbReference type="InterPro" id="IPR003772">
    <property type="entry name" value="YceD"/>
</dbReference>
<protein>
    <recommendedName>
        <fullName evidence="3">DUF177 domain-containing protein</fullName>
    </recommendedName>
</protein>
<evidence type="ECO:0000313" key="1">
    <source>
        <dbReference type="EMBL" id="KXT71606.1"/>
    </source>
</evidence>
<dbReference type="AlphaFoldDB" id="A0A139N6C9"/>
<gene>
    <name evidence="1" type="ORF">SGODD07_01137</name>
</gene>
<dbReference type="Pfam" id="PF02620">
    <property type="entry name" value="YceD"/>
    <property type="match status" value="1"/>
</dbReference>
<name>A0A139N6C9_STRGN</name>
<sequence length="176" mass="20029">MLNIQEIRKNPDGLAFEKKLDLAEELKERNAEILDVRDIVASGRAQYEDGLYFLDYELSYTIILASSRSMEPVERKESYLVNEIFMEDGQVTSQEMIDQDLVLPIENGEINVAESVADNILLNIPLKVLTATEEAGSDLPTGRDWQVMTEDDYQKYQAEKKEENSPFAGLQGLFDE</sequence>
<proteinExistence type="predicted"/>
<dbReference type="PATRIC" id="fig|1302.21.peg.1274"/>
<evidence type="ECO:0008006" key="3">
    <source>
        <dbReference type="Google" id="ProtNLM"/>
    </source>
</evidence>
<dbReference type="Proteomes" id="UP000070096">
    <property type="component" value="Unassembled WGS sequence"/>
</dbReference>
<accession>A0A139N6C9</accession>
<evidence type="ECO:0000313" key="2">
    <source>
        <dbReference type="Proteomes" id="UP000070096"/>
    </source>
</evidence>
<reference evidence="1 2" key="1">
    <citation type="submission" date="2016-01" db="EMBL/GenBank/DDBJ databases">
        <title>Highly variable Streptococcus oralis are common among viridans streptococci isolated from primates.</title>
        <authorList>
            <person name="Denapaite D."/>
            <person name="Rieger M."/>
            <person name="Koendgen S."/>
            <person name="Brueckner R."/>
            <person name="Ochigava I."/>
            <person name="Kappeler P."/>
            <person name="Maetz-Rensing K."/>
            <person name="Leendertz F."/>
            <person name="Hakenbeck R."/>
        </authorList>
    </citation>
    <scope>NUCLEOTIDE SEQUENCE [LARGE SCALE GENOMIC DNA]</scope>
    <source>
        <strain evidence="1 2">DD07</strain>
    </source>
</reference>